<accession>A0A915KHB5</accession>
<evidence type="ECO:0000313" key="1">
    <source>
        <dbReference type="Proteomes" id="UP000887565"/>
    </source>
</evidence>
<name>A0A915KHB5_ROMCU</name>
<dbReference type="WBParaSite" id="nRc.2.0.1.t37376-RA">
    <property type="protein sequence ID" value="nRc.2.0.1.t37376-RA"/>
    <property type="gene ID" value="nRc.2.0.1.g37376"/>
</dbReference>
<evidence type="ECO:0000313" key="2">
    <source>
        <dbReference type="WBParaSite" id="nRc.2.0.1.t37376-RA"/>
    </source>
</evidence>
<proteinExistence type="predicted"/>
<dbReference type="Proteomes" id="UP000887565">
    <property type="component" value="Unplaced"/>
</dbReference>
<dbReference type="AlphaFoldDB" id="A0A915KHB5"/>
<protein>
    <submittedName>
        <fullName evidence="2">Uncharacterized protein</fullName>
    </submittedName>
</protein>
<organism evidence="1 2">
    <name type="scientific">Romanomermis culicivorax</name>
    <name type="common">Nematode worm</name>
    <dbReference type="NCBI Taxonomy" id="13658"/>
    <lineage>
        <taxon>Eukaryota</taxon>
        <taxon>Metazoa</taxon>
        <taxon>Ecdysozoa</taxon>
        <taxon>Nematoda</taxon>
        <taxon>Enoplea</taxon>
        <taxon>Dorylaimia</taxon>
        <taxon>Mermithida</taxon>
        <taxon>Mermithoidea</taxon>
        <taxon>Mermithidae</taxon>
        <taxon>Romanomermis</taxon>
    </lineage>
</organism>
<keyword evidence="1" id="KW-1185">Reference proteome</keyword>
<sequence>MSGRVMQHNEESVSLSCECYDFFYLFNTMSDKNLKTNLDLTINRFIRPITVGGEQFIAGKKRIARTLERQSFVA</sequence>
<reference evidence="2" key="1">
    <citation type="submission" date="2022-11" db="UniProtKB">
        <authorList>
            <consortium name="WormBaseParasite"/>
        </authorList>
    </citation>
    <scope>IDENTIFICATION</scope>
</reference>